<reference evidence="2 3" key="1">
    <citation type="submission" date="2020-06" db="EMBL/GenBank/DDBJ databases">
        <authorList>
            <person name="Li R."/>
            <person name="Bekaert M."/>
        </authorList>
    </citation>
    <scope>NUCLEOTIDE SEQUENCE [LARGE SCALE GENOMIC DNA]</scope>
    <source>
        <strain evidence="3">wild</strain>
    </source>
</reference>
<dbReference type="OrthoDB" id="6196577at2759"/>
<name>A0A6J8DHX3_MYTCO</name>
<feature type="coiled-coil region" evidence="1">
    <location>
        <begin position="21"/>
        <end position="59"/>
    </location>
</feature>
<evidence type="ECO:0000256" key="1">
    <source>
        <dbReference type="SAM" id="Coils"/>
    </source>
</evidence>
<accession>A0A6J8DHX3</accession>
<dbReference type="AlphaFoldDB" id="A0A6J8DHX3"/>
<organism evidence="2 3">
    <name type="scientific">Mytilus coruscus</name>
    <name type="common">Sea mussel</name>
    <dbReference type="NCBI Taxonomy" id="42192"/>
    <lineage>
        <taxon>Eukaryota</taxon>
        <taxon>Metazoa</taxon>
        <taxon>Spiralia</taxon>
        <taxon>Lophotrochozoa</taxon>
        <taxon>Mollusca</taxon>
        <taxon>Bivalvia</taxon>
        <taxon>Autobranchia</taxon>
        <taxon>Pteriomorphia</taxon>
        <taxon>Mytilida</taxon>
        <taxon>Mytiloidea</taxon>
        <taxon>Mytilidae</taxon>
        <taxon>Mytilinae</taxon>
        <taxon>Mytilus</taxon>
    </lineage>
</organism>
<keyword evidence="3" id="KW-1185">Reference proteome</keyword>
<gene>
    <name evidence="2" type="ORF">MCOR_41158</name>
</gene>
<dbReference type="Proteomes" id="UP000507470">
    <property type="component" value="Unassembled WGS sequence"/>
</dbReference>
<keyword evidence="1" id="KW-0175">Coiled coil</keyword>
<protein>
    <submittedName>
        <fullName evidence="2">Uncharacterized protein</fullName>
    </submittedName>
</protein>
<dbReference type="EMBL" id="CACVKT020007423">
    <property type="protein sequence ID" value="CAC5407709.1"/>
    <property type="molecule type" value="Genomic_DNA"/>
</dbReference>
<sequence>MTLEDLTHTVVPLLIERVNSLENIIKSKDGLEKKLKTKIEELENVIDVNKREFELLKAEINPKIVKFESEFKTMSWLASDVVRPIITNKSTVPNVSIDSLISSEIERMMYQIDPQQSDPILPCAYNSVDFLEHCGQRPTEISETDNNVDLITPTCGRKESTIATDRNMKCDSYRAKLLEGINEKADSVATNLAKA</sequence>
<evidence type="ECO:0000313" key="2">
    <source>
        <dbReference type="EMBL" id="CAC5407709.1"/>
    </source>
</evidence>
<evidence type="ECO:0000313" key="3">
    <source>
        <dbReference type="Proteomes" id="UP000507470"/>
    </source>
</evidence>
<proteinExistence type="predicted"/>